<accession>A0A4R7C8I5</accession>
<sequence>MSGSVPLAYQAAQIVTVVAGVSGAAVTGWAMARTLRDGVAETRFGRVPRDRYPRSYRALVAVYGIGVVVLLSAAAAGGALLLTGGS</sequence>
<keyword evidence="1" id="KW-0812">Transmembrane</keyword>
<evidence type="ECO:0000313" key="2">
    <source>
        <dbReference type="EMBL" id="TDR94940.1"/>
    </source>
</evidence>
<proteinExistence type="predicted"/>
<comment type="caution">
    <text evidence="2">The sequence shown here is derived from an EMBL/GenBank/DDBJ whole genome shotgun (WGS) entry which is preliminary data.</text>
</comment>
<reference evidence="2 3" key="1">
    <citation type="submission" date="2019-03" db="EMBL/GenBank/DDBJ databases">
        <title>Genomic Encyclopedia of Type Strains, Phase IV (KMG-IV): sequencing the most valuable type-strain genomes for metagenomic binning, comparative biology and taxonomic classification.</title>
        <authorList>
            <person name="Goeker M."/>
        </authorList>
    </citation>
    <scope>NUCLEOTIDE SEQUENCE [LARGE SCALE GENOMIC DNA]</scope>
    <source>
        <strain evidence="2 3">DSM 25903</strain>
    </source>
</reference>
<keyword evidence="1" id="KW-1133">Transmembrane helix</keyword>
<evidence type="ECO:0000313" key="3">
    <source>
        <dbReference type="Proteomes" id="UP000295122"/>
    </source>
</evidence>
<name>A0A4R7C8I5_9HYPH</name>
<keyword evidence="1" id="KW-0472">Membrane</keyword>
<feature type="transmembrane region" description="Helical" evidence="1">
    <location>
        <begin position="56"/>
        <end position="82"/>
    </location>
</feature>
<gene>
    <name evidence="2" type="ORF">EV668_2232</name>
</gene>
<dbReference type="EMBL" id="SNZR01000011">
    <property type="protein sequence ID" value="TDR94940.1"/>
    <property type="molecule type" value="Genomic_DNA"/>
</dbReference>
<protein>
    <submittedName>
        <fullName evidence="2">Uncharacterized protein</fullName>
    </submittedName>
</protein>
<dbReference type="AlphaFoldDB" id="A0A4R7C8I5"/>
<organism evidence="2 3">
    <name type="scientific">Enterovirga rhinocerotis</name>
    <dbReference type="NCBI Taxonomy" id="1339210"/>
    <lineage>
        <taxon>Bacteria</taxon>
        <taxon>Pseudomonadati</taxon>
        <taxon>Pseudomonadota</taxon>
        <taxon>Alphaproteobacteria</taxon>
        <taxon>Hyphomicrobiales</taxon>
        <taxon>Methylobacteriaceae</taxon>
        <taxon>Enterovirga</taxon>
    </lineage>
</organism>
<dbReference type="Proteomes" id="UP000295122">
    <property type="component" value="Unassembled WGS sequence"/>
</dbReference>
<feature type="transmembrane region" description="Helical" evidence="1">
    <location>
        <begin position="12"/>
        <end position="35"/>
    </location>
</feature>
<dbReference type="RefSeq" id="WP_133769791.1">
    <property type="nucleotide sequence ID" value="NZ_SNZR01000011.1"/>
</dbReference>
<evidence type="ECO:0000256" key="1">
    <source>
        <dbReference type="SAM" id="Phobius"/>
    </source>
</evidence>
<keyword evidence="3" id="KW-1185">Reference proteome</keyword>